<evidence type="ECO:0000259" key="4">
    <source>
        <dbReference type="PROSITE" id="PS01124"/>
    </source>
</evidence>
<name>A0A1T5N374_9BACT</name>
<dbReference type="AlphaFoldDB" id="A0A1T5N374"/>
<dbReference type="InterPro" id="IPR018060">
    <property type="entry name" value="HTH_AraC"/>
</dbReference>
<keyword evidence="1" id="KW-0805">Transcription regulation</keyword>
<dbReference type="PROSITE" id="PS01124">
    <property type="entry name" value="HTH_ARAC_FAMILY_2"/>
    <property type="match status" value="1"/>
</dbReference>
<reference evidence="5 6" key="1">
    <citation type="submission" date="2017-02" db="EMBL/GenBank/DDBJ databases">
        <authorList>
            <person name="Peterson S.W."/>
        </authorList>
    </citation>
    <scope>NUCLEOTIDE SEQUENCE [LARGE SCALE GENOMIC DNA]</scope>
    <source>
        <strain evidence="5 6">DSM 18108</strain>
    </source>
</reference>
<dbReference type="InterPro" id="IPR018062">
    <property type="entry name" value="HTH_AraC-typ_CS"/>
</dbReference>
<evidence type="ECO:0000313" key="6">
    <source>
        <dbReference type="Proteomes" id="UP000190166"/>
    </source>
</evidence>
<organism evidence="5 6">
    <name type="scientific">Chitinophaga ginsengisegetis</name>
    <dbReference type="NCBI Taxonomy" id="393003"/>
    <lineage>
        <taxon>Bacteria</taxon>
        <taxon>Pseudomonadati</taxon>
        <taxon>Bacteroidota</taxon>
        <taxon>Chitinophagia</taxon>
        <taxon>Chitinophagales</taxon>
        <taxon>Chitinophagaceae</taxon>
        <taxon>Chitinophaga</taxon>
    </lineage>
</organism>
<proteinExistence type="predicted"/>
<gene>
    <name evidence="5" type="ORF">SAMN05660461_0144</name>
</gene>
<dbReference type="RefSeq" id="WP_079467501.1">
    <property type="nucleotide sequence ID" value="NZ_FUZZ01000001.1"/>
</dbReference>
<sequence length="279" mass="31963">MQADIQTLYQSPICTVHNFLCRCQECAVSEKEYQGTFSIAYIRKGNFRFRVFRNELDAYSGLFLLCKPGYEHRVAHVHNIPDQCTIFSFEAASEALLMEHAATFSWFFNNPDIHSILVKATPEMEFLHQHIFGLLQKTHSPRLWTEQLMTELFLLVLSAGDPLHPLPALNDKQKRNYLPAIENVKSFINENYADNVTLPQLAALGNMSPFHFNRLFKQITAVTPYSYMLQVRLKQATLQLRNTSLPVTDIAFSTGFNSLEHFSAAYKKQFGKSPSAMRS</sequence>
<dbReference type="GO" id="GO:0003700">
    <property type="term" value="F:DNA-binding transcription factor activity"/>
    <property type="evidence" value="ECO:0007669"/>
    <property type="project" value="InterPro"/>
</dbReference>
<dbReference type="InterPro" id="IPR020449">
    <property type="entry name" value="Tscrpt_reg_AraC-type_HTH"/>
</dbReference>
<dbReference type="Proteomes" id="UP000190166">
    <property type="component" value="Unassembled WGS sequence"/>
</dbReference>
<dbReference type="InterPro" id="IPR050204">
    <property type="entry name" value="AraC_XylS_family_regulators"/>
</dbReference>
<evidence type="ECO:0000256" key="2">
    <source>
        <dbReference type="ARBA" id="ARBA00023125"/>
    </source>
</evidence>
<dbReference type="InterPro" id="IPR009057">
    <property type="entry name" value="Homeodomain-like_sf"/>
</dbReference>
<dbReference type="EMBL" id="FUZZ01000001">
    <property type="protein sequence ID" value="SKC94907.1"/>
    <property type="molecule type" value="Genomic_DNA"/>
</dbReference>
<dbReference type="PRINTS" id="PR00032">
    <property type="entry name" value="HTHARAC"/>
</dbReference>
<feature type="domain" description="HTH araC/xylS-type" evidence="4">
    <location>
        <begin position="182"/>
        <end position="279"/>
    </location>
</feature>
<dbReference type="Gene3D" id="1.10.10.60">
    <property type="entry name" value="Homeodomain-like"/>
    <property type="match status" value="2"/>
</dbReference>
<dbReference type="SMART" id="SM00342">
    <property type="entry name" value="HTH_ARAC"/>
    <property type="match status" value="1"/>
</dbReference>
<dbReference type="Pfam" id="PF12833">
    <property type="entry name" value="HTH_18"/>
    <property type="match status" value="1"/>
</dbReference>
<accession>A0A1T5N374</accession>
<keyword evidence="6" id="KW-1185">Reference proteome</keyword>
<protein>
    <submittedName>
        <fullName evidence="5">AraC-type DNA-binding protein</fullName>
    </submittedName>
</protein>
<evidence type="ECO:0000256" key="1">
    <source>
        <dbReference type="ARBA" id="ARBA00023015"/>
    </source>
</evidence>
<evidence type="ECO:0000256" key="3">
    <source>
        <dbReference type="ARBA" id="ARBA00023163"/>
    </source>
</evidence>
<dbReference type="GO" id="GO:0043565">
    <property type="term" value="F:sequence-specific DNA binding"/>
    <property type="evidence" value="ECO:0007669"/>
    <property type="project" value="InterPro"/>
</dbReference>
<dbReference type="PANTHER" id="PTHR46796">
    <property type="entry name" value="HTH-TYPE TRANSCRIPTIONAL ACTIVATOR RHAS-RELATED"/>
    <property type="match status" value="1"/>
</dbReference>
<keyword evidence="2 5" id="KW-0238">DNA-binding</keyword>
<dbReference type="PROSITE" id="PS00041">
    <property type="entry name" value="HTH_ARAC_FAMILY_1"/>
    <property type="match status" value="1"/>
</dbReference>
<evidence type="ECO:0000313" key="5">
    <source>
        <dbReference type="EMBL" id="SKC94907.1"/>
    </source>
</evidence>
<dbReference type="STRING" id="393003.SAMN05660461_0144"/>
<keyword evidence="3" id="KW-0804">Transcription</keyword>
<dbReference type="PANTHER" id="PTHR46796:SF6">
    <property type="entry name" value="ARAC SUBFAMILY"/>
    <property type="match status" value="1"/>
</dbReference>
<dbReference type="SUPFAM" id="SSF46689">
    <property type="entry name" value="Homeodomain-like"/>
    <property type="match status" value="2"/>
</dbReference>